<dbReference type="InterPro" id="IPR025342">
    <property type="entry name" value="DUF4248"/>
</dbReference>
<dbReference type="EMBL" id="AGZO01000014">
    <property type="protein sequence ID" value="EKN16390.1"/>
    <property type="molecule type" value="Genomic_DNA"/>
</dbReference>
<dbReference type="Proteomes" id="UP000006330">
    <property type="component" value="Unassembled WGS sequence"/>
</dbReference>
<proteinExistence type="predicted"/>
<comment type="caution">
    <text evidence="1">The sequence shown here is derived from an EMBL/GenBank/DDBJ whole genome shotgun (WGS) entry which is preliminary data.</text>
</comment>
<dbReference type="RefSeq" id="WP_007652842.1">
    <property type="nucleotide sequence ID" value="NZ_JH976472.1"/>
</dbReference>
<dbReference type="Pfam" id="PF14053">
    <property type="entry name" value="DUF4248"/>
    <property type="match status" value="1"/>
</dbReference>
<protein>
    <recommendedName>
        <fullName evidence="3">DUF4248 domain-containing protein</fullName>
    </recommendedName>
</protein>
<evidence type="ECO:0000313" key="2">
    <source>
        <dbReference type="Proteomes" id="UP000006330"/>
    </source>
</evidence>
<accession>K5ZYK7</accession>
<sequence length="81" mass="9598">MKLNHKNMDEEKFKIRSYGWTELALCYNPDLHPNSASRLLHRWVVRNEKLTRDLRAAGFCERQRKLTPKQVGMIVDFLGEP</sequence>
<organism evidence="1 2">
    <name type="scientific">Parabacteroides goldsteinii CL02T12C30</name>
    <dbReference type="NCBI Taxonomy" id="999418"/>
    <lineage>
        <taxon>Bacteria</taxon>
        <taxon>Pseudomonadati</taxon>
        <taxon>Bacteroidota</taxon>
        <taxon>Bacteroidia</taxon>
        <taxon>Bacteroidales</taxon>
        <taxon>Tannerellaceae</taxon>
        <taxon>Parabacteroides</taxon>
    </lineage>
</organism>
<evidence type="ECO:0008006" key="3">
    <source>
        <dbReference type="Google" id="ProtNLM"/>
    </source>
</evidence>
<dbReference type="AlphaFoldDB" id="K5ZYK7"/>
<evidence type="ECO:0000313" key="1">
    <source>
        <dbReference type="EMBL" id="EKN16390.1"/>
    </source>
</evidence>
<gene>
    <name evidence="1" type="ORF">HMPREF1076_01524</name>
</gene>
<reference evidence="1 2" key="1">
    <citation type="submission" date="2012-02" db="EMBL/GenBank/DDBJ databases">
        <title>The Genome Sequence of Parabacteroides goldsteinii CL02T12C30.</title>
        <authorList>
            <consortium name="The Broad Institute Genome Sequencing Platform"/>
            <person name="Earl A."/>
            <person name="Ward D."/>
            <person name="Feldgarden M."/>
            <person name="Gevers D."/>
            <person name="Zitomersky N.L."/>
            <person name="Coyne M.J."/>
            <person name="Comstock L.E."/>
            <person name="Young S.K."/>
            <person name="Zeng Q."/>
            <person name="Gargeya S."/>
            <person name="Fitzgerald M."/>
            <person name="Haas B."/>
            <person name="Abouelleil A."/>
            <person name="Alvarado L."/>
            <person name="Arachchi H.M."/>
            <person name="Berlin A."/>
            <person name="Chapman S.B."/>
            <person name="Gearin G."/>
            <person name="Goldberg J."/>
            <person name="Griggs A."/>
            <person name="Gujja S."/>
            <person name="Hansen M."/>
            <person name="Heiman D."/>
            <person name="Howarth C."/>
            <person name="Larimer J."/>
            <person name="Lui A."/>
            <person name="MacDonald P.J.P."/>
            <person name="McCowen C."/>
            <person name="Montmayeur A."/>
            <person name="Murphy C."/>
            <person name="Neiman D."/>
            <person name="Pearson M."/>
            <person name="Priest M."/>
            <person name="Roberts A."/>
            <person name="Saif S."/>
            <person name="Shea T."/>
            <person name="Sisk P."/>
            <person name="Stolte C."/>
            <person name="Sykes S."/>
            <person name="Wortman J."/>
            <person name="Nusbaum C."/>
            <person name="Birren B."/>
        </authorList>
    </citation>
    <scope>NUCLEOTIDE SEQUENCE [LARGE SCALE GENOMIC DNA]</scope>
    <source>
        <strain evidence="1 2">CL02T12C30</strain>
    </source>
</reference>
<name>K5ZYK7_9BACT</name>
<dbReference type="HOGENOM" id="CLU_152545_3_0_10"/>